<reference evidence="4" key="1">
    <citation type="journal article" date="2019" name="Int. J. Syst. Evol. Microbiol.">
        <title>The Global Catalogue of Microorganisms (GCM) 10K type strain sequencing project: providing services to taxonomists for standard genome sequencing and annotation.</title>
        <authorList>
            <consortium name="The Broad Institute Genomics Platform"/>
            <consortium name="The Broad Institute Genome Sequencing Center for Infectious Disease"/>
            <person name="Wu L."/>
            <person name="Ma J."/>
        </authorList>
    </citation>
    <scope>NUCLEOTIDE SEQUENCE [LARGE SCALE GENOMIC DNA]</scope>
    <source>
        <strain evidence="4">CCM 2050</strain>
    </source>
</reference>
<evidence type="ECO:0000313" key="3">
    <source>
        <dbReference type="EMBL" id="MFC6380093.1"/>
    </source>
</evidence>
<evidence type="ECO:0000256" key="2">
    <source>
        <dbReference type="SAM" id="Phobius"/>
    </source>
</evidence>
<protein>
    <submittedName>
        <fullName evidence="3">Uncharacterized protein</fullName>
    </submittedName>
</protein>
<keyword evidence="2" id="KW-0812">Transmembrane</keyword>
<evidence type="ECO:0000256" key="1">
    <source>
        <dbReference type="SAM" id="Coils"/>
    </source>
</evidence>
<feature type="coiled-coil region" evidence="1">
    <location>
        <begin position="112"/>
        <end position="174"/>
    </location>
</feature>
<name>A0ABW1W5V9_9GAMM</name>
<sequence length="179" mass="19706">MKSKKMRPLSNKVSKKSTISRQKWWFGILLIVLFIGYLVWKNSLPEDNTTAVESLPATTEQPDAVPSTSTATSLDNVVNDDVLDDSQAIAAVTDTEAPDPEGILKAPLPKTNSLAKEEIDRLEDERQRLAAQEKLAAEQIAMTKQLTELKAQEIALLEQQIAQLEADTEADTEATTNTN</sequence>
<keyword evidence="2" id="KW-0472">Membrane</keyword>
<proteinExistence type="predicted"/>
<accession>A0ABW1W5V9</accession>
<comment type="caution">
    <text evidence="3">The sequence shown here is derived from an EMBL/GenBank/DDBJ whole genome shotgun (WGS) entry which is preliminary data.</text>
</comment>
<keyword evidence="2" id="KW-1133">Transmembrane helix</keyword>
<dbReference type="RefSeq" id="WP_201561541.1">
    <property type="nucleotide sequence ID" value="NZ_CAJGZK010000003.1"/>
</dbReference>
<gene>
    <name evidence="3" type="ORF">ACFP58_01185</name>
</gene>
<dbReference type="Proteomes" id="UP001596264">
    <property type="component" value="Unassembled WGS sequence"/>
</dbReference>
<evidence type="ECO:0000313" key="4">
    <source>
        <dbReference type="Proteomes" id="UP001596264"/>
    </source>
</evidence>
<feature type="transmembrane region" description="Helical" evidence="2">
    <location>
        <begin position="24"/>
        <end position="40"/>
    </location>
</feature>
<dbReference type="EMBL" id="JBHSTZ010000005">
    <property type="protein sequence ID" value="MFC6380093.1"/>
    <property type="molecule type" value="Genomic_DNA"/>
</dbReference>
<keyword evidence="1" id="KW-0175">Coiled coil</keyword>
<organism evidence="3 4">
    <name type="scientific">Psychrobacter glacincola</name>
    <dbReference type="NCBI Taxonomy" id="56810"/>
    <lineage>
        <taxon>Bacteria</taxon>
        <taxon>Pseudomonadati</taxon>
        <taxon>Pseudomonadota</taxon>
        <taxon>Gammaproteobacteria</taxon>
        <taxon>Moraxellales</taxon>
        <taxon>Moraxellaceae</taxon>
        <taxon>Psychrobacter</taxon>
    </lineage>
</organism>
<keyword evidence="4" id="KW-1185">Reference proteome</keyword>